<sequence>MKALARWIRRPPKRDLSINTAVPPAEPFRERLQLGETVCGDSGQTYTIEEVLLDRKEGSRFVYRASSQKKSYVLKYSTTGYFEYSRKLMMETLKSIPHIRPLVDTKASLEMLIYPYLDAHLLDFARRKLSLATRRRIVKETLEGLAGMHDRGVIHSDIKPNNILINYQENGEDEPIITAVQIGDMEEAVDISAGDGIIDVVCGNQLWRSPESWAKGLQGKPSDVYSFAIFSIYVVLKLMILKIPAEHLNSPDAWRYFISNHISFFGDTKGLQGLLFYLGVENCFTENLVEIAGTFNASNLRKPFSRWRFDDERLDDFKDLVSKMTNLDPTKRITAREALNHSWFSKEL</sequence>
<evidence type="ECO:0000313" key="2">
    <source>
        <dbReference type="Proteomes" id="UP001497700"/>
    </source>
</evidence>
<reference evidence="1 2" key="1">
    <citation type="journal article" date="2022" name="New Phytol.">
        <title>Ecological generalism drives hyperdiversity of secondary metabolite gene clusters in xylarialean endophytes.</title>
        <authorList>
            <person name="Franco M.E.E."/>
            <person name="Wisecaver J.H."/>
            <person name="Arnold A.E."/>
            <person name="Ju Y.M."/>
            <person name="Slot J.C."/>
            <person name="Ahrendt S."/>
            <person name="Moore L.P."/>
            <person name="Eastman K.E."/>
            <person name="Scott K."/>
            <person name="Konkel Z."/>
            <person name="Mondo S.J."/>
            <person name="Kuo A."/>
            <person name="Hayes R.D."/>
            <person name="Haridas S."/>
            <person name="Andreopoulos B."/>
            <person name="Riley R."/>
            <person name="LaButti K."/>
            <person name="Pangilinan J."/>
            <person name="Lipzen A."/>
            <person name="Amirebrahimi M."/>
            <person name="Yan J."/>
            <person name="Adam C."/>
            <person name="Keymanesh K."/>
            <person name="Ng V."/>
            <person name="Louie K."/>
            <person name="Northen T."/>
            <person name="Drula E."/>
            <person name="Henrissat B."/>
            <person name="Hsieh H.M."/>
            <person name="Youens-Clark K."/>
            <person name="Lutzoni F."/>
            <person name="Miadlikowska J."/>
            <person name="Eastwood D.C."/>
            <person name="Hamelin R.C."/>
            <person name="Grigoriev I.V."/>
            <person name="U'Ren J.M."/>
        </authorList>
    </citation>
    <scope>NUCLEOTIDE SEQUENCE [LARGE SCALE GENOMIC DNA]</scope>
    <source>
        <strain evidence="1 2">CBS 119005</strain>
    </source>
</reference>
<protein>
    <submittedName>
        <fullName evidence="1">Kinase-like protein</fullName>
    </submittedName>
</protein>
<organism evidence="1 2">
    <name type="scientific">Hypoxylon rubiginosum</name>
    <dbReference type="NCBI Taxonomy" id="110542"/>
    <lineage>
        <taxon>Eukaryota</taxon>
        <taxon>Fungi</taxon>
        <taxon>Dikarya</taxon>
        <taxon>Ascomycota</taxon>
        <taxon>Pezizomycotina</taxon>
        <taxon>Sordariomycetes</taxon>
        <taxon>Xylariomycetidae</taxon>
        <taxon>Xylariales</taxon>
        <taxon>Hypoxylaceae</taxon>
        <taxon>Hypoxylon</taxon>
    </lineage>
</organism>
<evidence type="ECO:0000313" key="1">
    <source>
        <dbReference type="EMBL" id="KAI4863024.1"/>
    </source>
</evidence>
<dbReference type="Proteomes" id="UP001497700">
    <property type="component" value="Unassembled WGS sequence"/>
</dbReference>
<keyword evidence="2" id="KW-1185">Reference proteome</keyword>
<dbReference type="EMBL" id="MU393513">
    <property type="protein sequence ID" value="KAI4863024.1"/>
    <property type="molecule type" value="Genomic_DNA"/>
</dbReference>
<proteinExistence type="predicted"/>
<comment type="caution">
    <text evidence="1">The sequence shown here is derived from an EMBL/GenBank/DDBJ whole genome shotgun (WGS) entry which is preliminary data.</text>
</comment>
<name>A0ACB9YVK5_9PEZI</name>
<accession>A0ACB9YVK5</accession>
<gene>
    <name evidence="1" type="ORF">F4820DRAFT_459792</name>
</gene>